<feature type="transmembrane region" description="Helical" evidence="1">
    <location>
        <begin position="70"/>
        <end position="99"/>
    </location>
</feature>
<evidence type="ECO:0000313" key="3">
    <source>
        <dbReference type="Proteomes" id="UP001500552"/>
    </source>
</evidence>
<accession>A0ABP8M969</accession>
<evidence type="ECO:0008006" key="4">
    <source>
        <dbReference type="Google" id="ProtNLM"/>
    </source>
</evidence>
<name>A0ABP8M969_9BACT</name>
<reference evidence="3" key="1">
    <citation type="journal article" date="2019" name="Int. J. Syst. Evol. Microbiol.">
        <title>The Global Catalogue of Microorganisms (GCM) 10K type strain sequencing project: providing services to taxonomists for standard genome sequencing and annotation.</title>
        <authorList>
            <consortium name="The Broad Institute Genomics Platform"/>
            <consortium name="The Broad Institute Genome Sequencing Center for Infectious Disease"/>
            <person name="Wu L."/>
            <person name="Ma J."/>
        </authorList>
    </citation>
    <scope>NUCLEOTIDE SEQUENCE [LARGE SCALE GENOMIC DNA]</scope>
    <source>
        <strain evidence="3">JCM 17926</strain>
    </source>
</reference>
<keyword evidence="3" id="KW-1185">Reference proteome</keyword>
<dbReference type="Proteomes" id="UP001500552">
    <property type="component" value="Unassembled WGS sequence"/>
</dbReference>
<proteinExistence type="predicted"/>
<comment type="caution">
    <text evidence="2">The sequence shown here is derived from an EMBL/GenBank/DDBJ whole genome shotgun (WGS) entry which is preliminary data.</text>
</comment>
<evidence type="ECO:0000313" key="2">
    <source>
        <dbReference type="EMBL" id="GAA4445649.1"/>
    </source>
</evidence>
<keyword evidence="1" id="KW-0812">Transmembrane</keyword>
<dbReference type="RefSeq" id="WP_345163831.1">
    <property type="nucleotide sequence ID" value="NZ_BAABHC010000042.1"/>
</dbReference>
<gene>
    <name evidence="2" type="ORF">GCM10023188_49160</name>
</gene>
<keyword evidence="1" id="KW-1133">Transmembrane helix</keyword>
<feature type="transmembrane region" description="Helical" evidence="1">
    <location>
        <begin position="119"/>
        <end position="142"/>
    </location>
</feature>
<protein>
    <recommendedName>
        <fullName evidence="4">DUF4199 domain-containing protein</fullName>
    </recommendedName>
</protein>
<keyword evidence="1" id="KW-0472">Membrane</keyword>
<evidence type="ECO:0000256" key="1">
    <source>
        <dbReference type="SAM" id="Phobius"/>
    </source>
</evidence>
<organism evidence="2 3">
    <name type="scientific">Pontibacter saemangeumensis</name>
    <dbReference type="NCBI Taxonomy" id="1084525"/>
    <lineage>
        <taxon>Bacteria</taxon>
        <taxon>Pseudomonadati</taxon>
        <taxon>Bacteroidota</taxon>
        <taxon>Cytophagia</taxon>
        <taxon>Cytophagales</taxon>
        <taxon>Hymenobacteraceae</taxon>
        <taxon>Pontibacter</taxon>
    </lineage>
</organism>
<feature type="transmembrane region" description="Helical" evidence="1">
    <location>
        <begin position="12"/>
        <end position="33"/>
    </location>
</feature>
<sequence>MASSNVSYQSVAIKYGILVGLAHIIYFVLMWIFGLLEVIELSFISGLFLVIGIIVAISRFKQLRGGMLHYLQGLGIGATVGVVSSVILALFLMLFLGVFRTGYLENLQASALFPEGLSMLSLFIITIIYGTVPGLLIGFIAMQWFKRRDHQMPGQM</sequence>
<dbReference type="EMBL" id="BAABHC010000042">
    <property type="protein sequence ID" value="GAA4445649.1"/>
    <property type="molecule type" value="Genomic_DNA"/>
</dbReference>
<feature type="transmembrane region" description="Helical" evidence="1">
    <location>
        <begin position="39"/>
        <end position="58"/>
    </location>
</feature>